<name>A0A0V8EIC4_LACLL</name>
<sequence>MFFLLYLKNTLIISVNAAKIAAAEPPIPIVNFQKFVLSSSFN</sequence>
<dbReference type="AlphaFoldDB" id="A0A0V8EIC4"/>
<dbReference type="EMBL" id="LKLW01000128">
    <property type="protein sequence ID" value="KSU25375.1"/>
    <property type="molecule type" value="Genomic_DNA"/>
</dbReference>
<proteinExistence type="predicted"/>
<comment type="caution">
    <text evidence="1">The sequence shown here is derived from an EMBL/GenBank/DDBJ whole genome shotgun (WGS) entry which is preliminary data.</text>
</comment>
<evidence type="ECO:0000313" key="1">
    <source>
        <dbReference type="EMBL" id="KSU25375.1"/>
    </source>
</evidence>
<accession>A0A0V8EIC4</accession>
<protein>
    <submittedName>
        <fullName evidence="1">Uncharacterized protein</fullName>
    </submittedName>
</protein>
<gene>
    <name evidence="1" type="ORF">N42_2109</name>
</gene>
<reference evidence="2" key="1">
    <citation type="submission" date="2015-10" db="EMBL/GenBank/DDBJ databases">
        <title>Draft Genome Sequences of 11 Lactococcus lactis subspecies cremoris strains.</title>
        <authorList>
            <person name="Wels M."/>
            <person name="Backus L."/>
            <person name="Boekhorst J."/>
            <person name="Dijkstra A."/>
            <person name="Beerthuizen M."/>
            <person name="Kelly W."/>
            <person name="Siezen R."/>
            <person name="Bachmann H."/>
            <person name="Van Hijum S."/>
        </authorList>
    </citation>
    <scope>NUCLEOTIDE SEQUENCE [LARGE SCALE GENOMIC DNA]</scope>
    <source>
        <strain evidence="2">N42</strain>
    </source>
</reference>
<evidence type="ECO:0000313" key="2">
    <source>
        <dbReference type="Proteomes" id="UP000052991"/>
    </source>
</evidence>
<organism evidence="1 2">
    <name type="scientific">Lactococcus lactis subsp. lactis</name>
    <name type="common">Streptococcus lactis</name>
    <dbReference type="NCBI Taxonomy" id="1360"/>
    <lineage>
        <taxon>Bacteria</taxon>
        <taxon>Bacillati</taxon>
        <taxon>Bacillota</taxon>
        <taxon>Bacilli</taxon>
        <taxon>Lactobacillales</taxon>
        <taxon>Streptococcaceae</taxon>
        <taxon>Lactococcus</taxon>
    </lineage>
</organism>
<dbReference type="Proteomes" id="UP000052991">
    <property type="component" value="Unassembled WGS sequence"/>
</dbReference>